<evidence type="ECO:0000313" key="1">
    <source>
        <dbReference type="EMBL" id="KAK8511787.1"/>
    </source>
</evidence>
<dbReference type="Proteomes" id="UP001472677">
    <property type="component" value="Unassembled WGS sequence"/>
</dbReference>
<reference evidence="1 2" key="1">
    <citation type="journal article" date="2024" name="G3 (Bethesda)">
        <title>Genome assembly of Hibiscus sabdariffa L. provides insights into metabolisms of medicinal natural products.</title>
        <authorList>
            <person name="Kim T."/>
        </authorList>
    </citation>
    <scope>NUCLEOTIDE SEQUENCE [LARGE SCALE GENOMIC DNA]</scope>
    <source>
        <strain evidence="1">TK-2024</strain>
        <tissue evidence="1">Old leaves</tissue>
    </source>
</reference>
<protein>
    <submittedName>
        <fullName evidence="1">Uncharacterized protein</fullName>
    </submittedName>
</protein>
<accession>A0ABR2BXD8</accession>
<organism evidence="1 2">
    <name type="scientific">Hibiscus sabdariffa</name>
    <name type="common">roselle</name>
    <dbReference type="NCBI Taxonomy" id="183260"/>
    <lineage>
        <taxon>Eukaryota</taxon>
        <taxon>Viridiplantae</taxon>
        <taxon>Streptophyta</taxon>
        <taxon>Embryophyta</taxon>
        <taxon>Tracheophyta</taxon>
        <taxon>Spermatophyta</taxon>
        <taxon>Magnoliopsida</taxon>
        <taxon>eudicotyledons</taxon>
        <taxon>Gunneridae</taxon>
        <taxon>Pentapetalae</taxon>
        <taxon>rosids</taxon>
        <taxon>malvids</taxon>
        <taxon>Malvales</taxon>
        <taxon>Malvaceae</taxon>
        <taxon>Malvoideae</taxon>
        <taxon>Hibiscus</taxon>
    </lineage>
</organism>
<comment type="caution">
    <text evidence="1">The sequence shown here is derived from an EMBL/GenBank/DDBJ whole genome shotgun (WGS) entry which is preliminary data.</text>
</comment>
<evidence type="ECO:0000313" key="2">
    <source>
        <dbReference type="Proteomes" id="UP001472677"/>
    </source>
</evidence>
<sequence>MHLASSGILRLAINASTTMDQEKATKLSKEKDLDGQRLHKTATRGFKTKRKEGKIALRSLQSKTTHQGLQHKL</sequence>
<gene>
    <name evidence="1" type="ORF">V6N12_000828</name>
</gene>
<dbReference type="EMBL" id="JBBPBM010000077">
    <property type="protein sequence ID" value="KAK8511787.1"/>
    <property type="molecule type" value="Genomic_DNA"/>
</dbReference>
<keyword evidence="2" id="KW-1185">Reference proteome</keyword>
<name>A0ABR2BXD8_9ROSI</name>
<proteinExistence type="predicted"/>